<evidence type="ECO:0000313" key="8">
    <source>
        <dbReference type="EMBL" id="MFH6985130.1"/>
    </source>
</evidence>
<dbReference type="EMBL" id="JBIPKE010000019">
    <property type="protein sequence ID" value="MFH6985130.1"/>
    <property type="molecule type" value="Genomic_DNA"/>
</dbReference>
<sequence length="542" mass="60638">METPKNSKSAIRLPLYIALGIALGIFIGANMAEGNGPADSLYESIYKFRQVITHIQNDYVDEVNTEELAETAITEMLEKLDPHSVYIPAKELEISQSQLEGNFEGIGIEFNIFKDTIHVVSPLSGGPSERLGIMPGDKIIKVDDKTVAGTGINNRGVIDLLRGERGSKVKVEILRKGNSDLLEYMIVRDVIPQYSVDVSYMVDDEIGYIKVSRFAATTFMEFKEAMNKLSQAGMQRLILDLTGNPGGYMDPAIKIADELLAGTQMIVYTKGKDPRHDAEYFSKTKGDFESGSVIVLIDEGSASASEIVSGALQDHDRALIVGRRSFGKGLVQMPIQLKDGSALRLTISRYYTPSGRSIQKPYDGSLEDYHLEFYERFQNGEIYSQDSIKFADSLTYQTDKGRTVYGGGGIMPDYFVPLDTSANSSYMTRLFNTNSIAEFSLIYADENRSRLEKMSLADFKSSFRMTDKIWADLQNTGTQNGVKFNSKEFEKSKQLLEIYTKAFIARNIWKNDGFYPIFNEQNEVFQKALTLIDEANKLAENQ</sequence>
<dbReference type="SMART" id="SM00245">
    <property type="entry name" value="TSPc"/>
    <property type="match status" value="1"/>
</dbReference>
<reference evidence="8 9" key="1">
    <citation type="journal article" date="2013" name="Int. J. Syst. Evol. Microbiol.">
        <title>Marinoscillum luteum sp. nov., isolated from marine sediment.</title>
        <authorList>
            <person name="Cha I.T."/>
            <person name="Park S.J."/>
            <person name="Kim S.J."/>
            <person name="Kim J.G."/>
            <person name="Jung M.Y."/>
            <person name="Shin K.S."/>
            <person name="Kwon K.K."/>
            <person name="Yang S.H."/>
            <person name="Seo Y.S."/>
            <person name="Rhee S.K."/>
        </authorList>
    </citation>
    <scope>NUCLEOTIDE SEQUENCE [LARGE SCALE GENOMIC DNA]</scope>
    <source>
        <strain evidence="8 9">KCTC 23939</strain>
    </source>
</reference>
<dbReference type="SUPFAM" id="SSF52096">
    <property type="entry name" value="ClpP/crotonase"/>
    <property type="match status" value="1"/>
</dbReference>
<gene>
    <name evidence="8" type="ORF">ACHKAR_16885</name>
</gene>
<keyword evidence="3 5" id="KW-0378">Hydrolase</keyword>
<dbReference type="SUPFAM" id="SSF50156">
    <property type="entry name" value="PDZ domain-like"/>
    <property type="match status" value="1"/>
</dbReference>
<dbReference type="Gene3D" id="3.30.750.44">
    <property type="match status" value="1"/>
</dbReference>
<organism evidence="8 9">
    <name type="scientific">Marinoscillum luteum</name>
    <dbReference type="NCBI Taxonomy" id="861051"/>
    <lineage>
        <taxon>Bacteria</taxon>
        <taxon>Pseudomonadati</taxon>
        <taxon>Bacteroidota</taxon>
        <taxon>Cytophagia</taxon>
        <taxon>Cytophagales</taxon>
        <taxon>Reichenbachiellaceae</taxon>
        <taxon>Marinoscillum</taxon>
    </lineage>
</organism>
<evidence type="ECO:0000256" key="1">
    <source>
        <dbReference type="ARBA" id="ARBA00009179"/>
    </source>
</evidence>
<keyword evidence="6" id="KW-0472">Membrane</keyword>
<dbReference type="InterPro" id="IPR005151">
    <property type="entry name" value="Tail-specific_protease"/>
</dbReference>
<dbReference type="Pfam" id="PF03572">
    <property type="entry name" value="Peptidase_S41"/>
    <property type="match status" value="1"/>
</dbReference>
<dbReference type="RefSeq" id="WP_395418602.1">
    <property type="nucleotide sequence ID" value="NZ_JBIPKE010000019.1"/>
</dbReference>
<dbReference type="InterPro" id="IPR029045">
    <property type="entry name" value="ClpP/crotonase-like_dom_sf"/>
</dbReference>
<dbReference type="Gene3D" id="2.30.42.10">
    <property type="match status" value="1"/>
</dbReference>
<dbReference type="NCBIfam" id="TIGR00225">
    <property type="entry name" value="prc"/>
    <property type="match status" value="1"/>
</dbReference>
<keyword evidence="6" id="KW-0812">Transmembrane</keyword>
<evidence type="ECO:0000256" key="6">
    <source>
        <dbReference type="SAM" id="Phobius"/>
    </source>
</evidence>
<comment type="caution">
    <text evidence="8">The sequence shown here is derived from an EMBL/GenBank/DDBJ whole genome shotgun (WGS) entry which is preliminary data.</text>
</comment>
<comment type="similarity">
    <text evidence="1 5">Belongs to the peptidase S41A family.</text>
</comment>
<dbReference type="InterPro" id="IPR036034">
    <property type="entry name" value="PDZ_sf"/>
</dbReference>
<evidence type="ECO:0000259" key="7">
    <source>
        <dbReference type="PROSITE" id="PS50106"/>
    </source>
</evidence>
<accession>A0ABW7NDF7</accession>
<name>A0ABW7NDF7_9BACT</name>
<evidence type="ECO:0000256" key="5">
    <source>
        <dbReference type="RuleBase" id="RU004404"/>
    </source>
</evidence>
<protein>
    <submittedName>
        <fullName evidence="8">S41 family peptidase</fullName>
    </submittedName>
</protein>
<dbReference type="Pfam" id="PF22694">
    <property type="entry name" value="CtpB_N-like"/>
    <property type="match status" value="1"/>
</dbReference>
<keyword evidence="2 5" id="KW-0645">Protease</keyword>
<dbReference type="PANTHER" id="PTHR32060">
    <property type="entry name" value="TAIL-SPECIFIC PROTEASE"/>
    <property type="match status" value="1"/>
</dbReference>
<dbReference type="PROSITE" id="PS50106">
    <property type="entry name" value="PDZ"/>
    <property type="match status" value="1"/>
</dbReference>
<dbReference type="CDD" id="cd06782">
    <property type="entry name" value="cpPDZ_CPP-like"/>
    <property type="match status" value="1"/>
</dbReference>
<keyword evidence="4 5" id="KW-0720">Serine protease</keyword>
<dbReference type="InterPro" id="IPR055210">
    <property type="entry name" value="CtpA/B_N"/>
</dbReference>
<dbReference type="Gene3D" id="3.90.226.10">
    <property type="entry name" value="2-enoyl-CoA Hydratase, Chain A, domain 1"/>
    <property type="match status" value="1"/>
</dbReference>
<evidence type="ECO:0000313" key="9">
    <source>
        <dbReference type="Proteomes" id="UP001610063"/>
    </source>
</evidence>
<evidence type="ECO:0000256" key="3">
    <source>
        <dbReference type="ARBA" id="ARBA00022801"/>
    </source>
</evidence>
<keyword evidence="6" id="KW-1133">Transmembrane helix</keyword>
<dbReference type="Pfam" id="PF13180">
    <property type="entry name" value="PDZ_2"/>
    <property type="match status" value="1"/>
</dbReference>
<proteinExistence type="inferred from homology"/>
<dbReference type="Proteomes" id="UP001610063">
    <property type="component" value="Unassembled WGS sequence"/>
</dbReference>
<dbReference type="InterPro" id="IPR001478">
    <property type="entry name" value="PDZ"/>
</dbReference>
<dbReference type="PANTHER" id="PTHR32060:SF30">
    <property type="entry name" value="CARBOXY-TERMINAL PROCESSING PROTEASE CTPA"/>
    <property type="match status" value="1"/>
</dbReference>
<dbReference type="SMART" id="SM00228">
    <property type="entry name" value="PDZ"/>
    <property type="match status" value="1"/>
</dbReference>
<evidence type="ECO:0000256" key="2">
    <source>
        <dbReference type="ARBA" id="ARBA00022670"/>
    </source>
</evidence>
<evidence type="ECO:0000256" key="4">
    <source>
        <dbReference type="ARBA" id="ARBA00022825"/>
    </source>
</evidence>
<dbReference type="CDD" id="cd07560">
    <property type="entry name" value="Peptidase_S41_CPP"/>
    <property type="match status" value="1"/>
</dbReference>
<feature type="transmembrane region" description="Helical" evidence="6">
    <location>
        <begin position="12"/>
        <end position="32"/>
    </location>
</feature>
<dbReference type="InterPro" id="IPR004447">
    <property type="entry name" value="Peptidase_S41A"/>
</dbReference>
<keyword evidence="9" id="KW-1185">Reference proteome</keyword>
<feature type="domain" description="PDZ" evidence="7">
    <location>
        <begin position="91"/>
        <end position="162"/>
    </location>
</feature>